<evidence type="ECO:0000313" key="9">
    <source>
        <dbReference type="Proteomes" id="UP001605036"/>
    </source>
</evidence>
<keyword evidence="2" id="KW-0805">Transcription regulation</keyword>
<dbReference type="InterPro" id="IPR016177">
    <property type="entry name" value="DNA-bd_dom_sf"/>
</dbReference>
<dbReference type="AlphaFoldDB" id="A0ABD1ZB22"/>
<dbReference type="SUPFAM" id="SSF54171">
    <property type="entry name" value="DNA-binding domain"/>
    <property type="match status" value="1"/>
</dbReference>
<dbReference type="EMBL" id="JBHFFA010000002">
    <property type="protein sequence ID" value="KAL2644966.1"/>
    <property type="molecule type" value="Genomic_DNA"/>
</dbReference>
<feature type="region of interest" description="Disordered" evidence="6">
    <location>
        <begin position="88"/>
        <end position="126"/>
    </location>
</feature>
<comment type="subcellular location">
    <subcellularLocation>
        <location evidence="1">Nucleus</location>
    </subcellularLocation>
</comment>
<keyword evidence="9" id="KW-1185">Reference proteome</keyword>
<comment type="caution">
    <text evidence="8">The sequence shown here is derived from an EMBL/GenBank/DDBJ whole genome shotgun (WGS) entry which is preliminary data.</text>
</comment>
<dbReference type="PROSITE" id="PS50982">
    <property type="entry name" value="MBD"/>
    <property type="match status" value="1"/>
</dbReference>
<evidence type="ECO:0000259" key="7">
    <source>
        <dbReference type="PROSITE" id="PS50982"/>
    </source>
</evidence>
<keyword evidence="4" id="KW-0804">Transcription</keyword>
<feature type="compositionally biased region" description="Basic residues" evidence="6">
    <location>
        <begin position="112"/>
        <end position="126"/>
    </location>
</feature>
<evidence type="ECO:0000256" key="3">
    <source>
        <dbReference type="ARBA" id="ARBA00023125"/>
    </source>
</evidence>
<reference evidence="8 9" key="1">
    <citation type="submission" date="2024-09" db="EMBL/GenBank/DDBJ databases">
        <title>Chromosome-scale assembly of Riccia fluitans.</title>
        <authorList>
            <person name="Paukszto L."/>
            <person name="Sawicki J."/>
            <person name="Karawczyk K."/>
            <person name="Piernik-Szablinska J."/>
            <person name="Szczecinska M."/>
            <person name="Mazdziarz M."/>
        </authorList>
    </citation>
    <scope>NUCLEOTIDE SEQUENCE [LARGE SCALE GENOMIC DNA]</scope>
    <source>
        <strain evidence="8">Rf_01</strain>
        <tissue evidence="8">Aerial parts of the thallus</tissue>
    </source>
</reference>
<keyword evidence="3" id="KW-0238">DNA-binding</keyword>
<accession>A0ABD1ZB22</accession>
<dbReference type="Gene3D" id="3.30.890.10">
    <property type="entry name" value="Methyl-cpg-binding Protein 2, Chain A"/>
    <property type="match status" value="1"/>
</dbReference>
<dbReference type="GO" id="GO:0005634">
    <property type="term" value="C:nucleus"/>
    <property type="evidence" value="ECO:0007669"/>
    <property type="project" value="UniProtKB-SubCell"/>
</dbReference>
<name>A0ABD1ZB22_9MARC</name>
<organism evidence="8 9">
    <name type="scientific">Riccia fluitans</name>
    <dbReference type="NCBI Taxonomy" id="41844"/>
    <lineage>
        <taxon>Eukaryota</taxon>
        <taxon>Viridiplantae</taxon>
        <taxon>Streptophyta</taxon>
        <taxon>Embryophyta</taxon>
        <taxon>Marchantiophyta</taxon>
        <taxon>Marchantiopsida</taxon>
        <taxon>Marchantiidae</taxon>
        <taxon>Marchantiales</taxon>
        <taxon>Ricciaceae</taxon>
        <taxon>Riccia</taxon>
    </lineage>
</organism>
<dbReference type="Proteomes" id="UP001605036">
    <property type="component" value="Unassembled WGS sequence"/>
</dbReference>
<evidence type="ECO:0000256" key="4">
    <source>
        <dbReference type="ARBA" id="ARBA00023163"/>
    </source>
</evidence>
<proteinExistence type="predicted"/>
<evidence type="ECO:0000313" key="8">
    <source>
        <dbReference type="EMBL" id="KAL2644966.1"/>
    </source>
</evidence>
<evidence type="ECO:0000256" key="6">
    <source>
        <dbReference type="SAM" id="MobiDB-lite"/>
    </source>
</evidence>
<dbReference type="InterPro" id="IPR001739">
    <property type="entry name" value="Methyl_CpG_DNA-bd"/>
</dbReference>
<dbReference type="GO" id="GO:0003677">
    <property type="term" value="F:DNA binding"/>
    <property type="evidence" value="ECO:0007669"/>
    <property type="project" value="UniProtKB-KW"/>
</dbReference>
<feature type="domain" description="MBD" evidence="7">
    <location>
        <begin position="12"/>
        <end position="80"/>
    </location>
</feature>
<evidence type="ECO:0000256" key="1">
    <source>
        <dbReference type="ARBA" id="ARBA00004123"/>
    </source>
</evidence>
<evidence type="ECO:0000256" key="2">
    <source>
        <dbReference type="ARBA" id="ARBA00023015"/>
    </source>
</evidence>
<gene>
    <name evidence="8" type="ORF">R1flu_012553</name>
</gene>
<protein>
    <recommendedName>
        <fullName evidence="7">MBD domain-containing protein</fullName>
    </recommendedName>
</protein>
<sequence>MEMMEKVRNPLAGKVGIGRPIAPECWKWRAGLRLQDMYFTSPEGRIFRSRKSLNEYLDEEAMARANPPSPDSFQWRVTEEFLARNPVACDDAVARRPRPRRSVEGGPSDSKHRSRKSNRVAQRQKKIKVEKIIAKSKKAHARVAEIVDEAEGPVRVAKVEEKAKSHIPVVKVVKKARSQIAKKKVVGKAKGQRTLANVVENAKGPIDVAKVTQKGKGVEVGHCRKEKMELYNPQRTKAELLQKLQEFRSSLTVKPDECELTDIQSSMKTLLTAVRARRQALEAAETRLSELLSDSQRQLGESGSRK</sequence>
<evidence type="ECO:0000256" key="5">
    <source>
        <dbReference type="ARBA" id="ARBA00023242"/>
    </source>
</evidence>
<keyword evidence="5" id="KW-0539">Nucleus</keyword>